<comment type="catalytic activity">
    <reaction evidence="6">
        <text>L-serine + acetyl-CoA = O-acetyl-L-serine + CoA</text>
        <dbReference type="Rhea" id="RHEA:24560"/>
        <dbReference type="ChEBI" id="CHEBI:33384"/>
        <dbReference type="ChEBI" id="CHEBI:57287"/>
        <dbReference type="ChEBI" id="CHEBI:57288"/>
        <dbReference type="ChEBI" id="CHEBI:58340"/>
        <dbReference type="EC" id="2.3.1.30"/>
    </reaction>
</comment>
<dbReference type="InterPro" id="IPR042122">
    <property type="entry name" value="Ser_AcTrfase_N_sf"/>
</dbReference>
<sequence length="307" mass="33669">MTTNHFERIKSAIEELSQEQSYKSVCHPHFKDHKMPSLQALEKIVSLSREIIFPGYYGDSSIRPDSVRYYIGVNTEKLYSLMVEQIFAGLCFMCDKPEGFDLSERKGQAHDYASQFISVLPDVRRVLTTDVEAAFLGDPAAKSKGEVIFCYPAIRAITNYRVAHALLKIGVPLIPRMISEMAHSETGIDIHPRATIGEYFSIDHGTGVVIGATSILGNNVKLFQGVTLGAKSFPLDEKGNPIKGIPRHPIIEDNVVIYAQATILGRITVGANSIIGGNVWVTNSVASGSKIVQFKPRDVLYAEGGGI</sequence>
<dbReference type="Pfam" id="PF00132">
    <property type="entry name" value="Hexapep"/>
    <property type="match status" value="1"/>
</dbReference>
<evidence type="ECO:0000256" key="3">
    <source>
        <dbReference type="ARBA" id="ARBA00022605"/>
    </source>
</evidence>
<dbReference type="InterPro" id="IPR001451">
    <property type="entry name" value="Hexapep"/>
</dbReference>
<dbReference type="Gene3D" id="1.10.3130.10">
    <property type="entry name" value="serine acetyltransferase, domain 1"/>
    <property type="match status" value="1"/>
</dbReference>
<dbReference type="EMBL" id="JAENRR010000026">
    <property type="protein sequence ID" value="MBK3518037.1"/>
    <property type="molecule type" value="Genomic_DNA"/>
</dbReference>
<dbReference type="Proteomes" id="UP000605676">
    <property type="component" value="Unassembled WGS sequence"/>
</dbReference>
<evidence type="ECO:0000256" key="5">
    <source>
        <dbReference type="ARBA" id="ARBA00023315"/>
    </source>
</evidence>
<dbReference type="CDD" id="cd03354">
    <property type="entry name" value="LbH_SAT"/>
    <property type="match status" value="1"/>
</dbReference>
<dbReference type="InterPro" id="IPR011004">
    <property type="entry name" value="Trimer_LpxA-like_sf"/>
</dbReference>
<dbReference type="Gene3D" id="2.160.10.10">
    <property type="entry name" value="Hexapeptide repeat proteins"/>
    <property type="match status" value="1"/>
</dbReference>
<name>A0ABS1HK38_9BACT</name>
<comment type="similarity">
    <text evidence="1">Belongs to the transferase hexapeptide repeat family.</text>
</comment>
<evidence type="ECO:0000256" key="2">
    <source>
        <dbReference type="ARBA" id="ARBA00013266"/>
    </source>
</evidence>
<evidence type="ECO:0000256" key="1">
    <source>
        <dbReference type="ARBA" id="ARBA00007274"/>
    </source>
</evidence>
<organism evidence="7 8">
    <name type="scientific">Carboxylicivirga marina</name>
    <dbReference type="NCBI Taxonomy" id="2800988"/>
    <lineage>
        <taxon>Bacteria</taxon>
        <taxon>Pseudomonadati</taxon>
        <taxon>Bacteroidota</taxon>
        <taxon>Bacteroidia</taxon>
        <taxon>Marinilabiliales</taxon>
        <taxon>Marinilabiliaceae</taxon>
        <taxon>Carboxylicivirga</taxon>
    </lineage>
</organism>
<dbReference type="SUPFAM" id="SSF51161">
    <property type="entry name" value="Trimeric LpxA-like enzymes"/>
    <property type="match status" value="1"/>
</dbReference>
<dbReference type="RefSeq" id="WP_200465265.1">
    <property type="nucleotide sequence ID" value="NZ_JAENRR010000026.1"/>
</dbReference>
<accession>A0ABS1HK38</accession>
<keyword evidence="8" id="KW-1185">Reference proteome</keyword>
<keyword evidence="3" id="KW-0028">Amino-acid biosynthesis</keyword>
<evidence type="ECO:0000256" key="6">
    <source>
        <dbReference type="ARBA" id="ARBA00049486"/>
    </source>
</evidence>
<evidence type="ECO:0000313" key="8">
    <source>
        <dbReference type="Proteomes" id="UP000605676"/>
    </source>
</evidence>
<evidence type="ECO:0000256" key="4">
    <source>
        <dbReference type="ARBA" id="ARBA00022679"/>
    </source>
</evidence>
<keyword evidence="4" id="KW-0808">Transferase</keyword>
<proteinExistence type="inferred from homology"/>
<protein>
    <recommendedName>
        <fullName evidence="2">serine O-acetyltransferase</fullName>
        <ecNumber evidence="2">2.3.1.30</ecNumber>
    </recommendedName>
</protein>
<dbReference type="EC" id="2.3.1.30" evidence="2"/>
<dbReference type="InterPro" id="IPR045304">
    <property type="entry name" value="LbH_SAT"/>
</dbReference>
<evidence type="ECO:0000313" key="7">
    <source>
        <dbReference type="EMBL" id="MBK3518037.1"/>
    </source>
</evidence>
<gene>
    <name evidence="7" type="ORF">JIV24_11890</name>
</gene>
<comment type="caution">
    <text evidence="7">The sequence shown here is derived from an EMBL/GenBank/DDBJ whole genome shotgun (WGS) entry which is preliminary data.</text>
</comment>
<keyword evidence="5" id="KW-0012">Acyltransferase</keyword>
<reference evidence="7 8" key="1">
    <citation type="submission" date="2021-01" db="EMBL/GenBank/DDBJ databases">
        <title>Carboxyliciviraga sp.nov., isolated from coastal sediments.</title>
        <authorList>
            <person name="Lu D."/>
            <person name="Zhang T."/>
        </authorList>
    </citation>
    <scope>NUCLEOTIDE SEQUENCE [LARGE SCALE GENOMIC DNA]</scope>
    <source>
        <strain evidence="7 8">N1Y132</strain>
    </source>
</reference>
<dbReference type="PANTHER" id="PTHR42811">
    <property type="entry name" value="SERINE ACETYLTRANSFERASE"/>
    <property type="match status" value="1"/>
</dbReference>